<organism evidence="1 2">
    <name type="scientific">Streptobacillus moniliformis (strain ATCC 14647 / DSM 12112 / NCTC 10651 / 9901)</name>
    <dbReference type="NCBI Taxonomy" id="519441"/>
    <lineage>
        <taxon>Bacteria</taxon>
        <taxon>Fusobacteriati</taxon>
        <taxon>Fusobacteriota</taxon>
        <taxon>Fusobacteriia</taxon>
        <taxon>Fusobacteriales</taxon>
        <taxon>Leptotrichiaceae</taxon>
        <taxon>Streptobacillus</taxon>
    </lineage>
</organism>
<dbReference type="GeneID" id="29673597"/>
<protein>
    <submittedName>
        <fullName evidence="1">Uncharacterized protein</fullName>
    </submittedName>
</protein>
<sequence length="693" mass="79246">MLKIRFIGLLAIGISSLGAEYYIKNNTKLNLGYDEIVESNSSKFIKNASTELNFAGIFGQKKEVFTFVGGEANFDKDVNFGGGINLGVNLKKKLSKEVELILNAAYQYNNSATTKNSFEEAIKEMLKFRGEWKKEFEKDKEVLKEYYHSQGFRFKQEETLFSGVVGYDNDKFKLNTGLMYTAGYLNNGAMRFESFVNFKTRKLNHDIEFALSHKLRDHTSTKGDKYTNGGRLKSKIKVSSKVGNLGTNNILDIYLGSIVPDGRDYKLTSENEFKYSINNLEMLTALNNELAFRQVKKDDKDLKIRLRPELRFELKYDNKKTLFESKTKVKGRVDLKKMKLDESEYEGNNQVTNNNTDISKVIGLVYTDNIFNYKLGIFDLKLSARYAGVVNMEKTKFKGYDQFVLVGPGITYANKLKNSELKHSFDIRYALGYKDNKTFSVINFWSDNKQEYKVNDKLSLKGELNFTSSNRFSFIDKATDKNEVLLLADTKVMLGYNISDKIEIISALGAKTISLFTEPNKASSQSSVQPSEEILTIQLSSDTIKYGDESLHLILQYGYKVFSENKIKYRTNKNINVIGKLDASFSYGIKSDRLYESLTRIKRNRIGENGIETHIEEDLKKIQEEEKSFGDNKAVLSITPGVELEMKYLDDKLLIKSILEVNVSARVEKSKEYKDIQYGRANIKTGLNVGYRW</sequence>
<accession>D1AYR9</accession>
<dbReference type="RefSeq" id="WP_012858994.1">
    <property type="nucleotide sequence ID" value="NC_013515.1"/>
</dbReference>
<dbReference type="STRING" id="519441.Smon_0980"/>
<keyword evidence="2" id="KW-1185">Reference proteome</keyword>
<dbReference type="HOGENOM" id="CLU_025062_0_0_0"/>
<reference evidence="1 2" key="1">
    <citation type="journal article" date="2009" name="Stand. Genomic Sci.">
        <title>Complete genome sequence of Streptobacillus moniliformis type strain (9901T).</title>
        <authorList>
            <person name="Nolan M."/>
            <person name="Gronow S."/>
            <person name="Lapidus A."/>
            <person name="Ivanova N."/>
            <person name="Copeland A."/>
            <person name="Lucas S."/>
            <person name="Del Rio T.G."/>
            <person name="Chen F."/>
            <person name="Tice H."/>
            <person name="Pitluck S."/>
            <person name="Cheng J.F."/>
            <person name="Sims D."/>
            <person name="Meincke L."/>
            <person name="Bruce D."/>
            <person name="Goodwin L."/>
            <person name="Brettin T."/>
            <person name="Han C."/>
            <person name="Detter J.C."/>
            <person name="Ovchinikova G."/>
            <person name="Pati A."/>
            <person name="Mavromatis K."/>
            <person name="Mikhailova N."/>
            <person name="Chen A."/>
            <person name="Palaniappan K."/>
            <person name="Land M."/>
            <person name="Hauser L."/>
            <person name="Chang Y.J."/>
            <person name="Jeffries C.D."/>
            <person name="Rohde M."/>
            <person name="Sproer C."/>
            <person name="Goker M."/>
            <person name="Bristow J."/>
            <person name="Eisen J.A."/>
            <person name="Markowitz V."/>
            <person name="Hugenholtz P."/>
            <person name="Kyrpides N.C."/>
            <person name="Klenk H.P."/>
            <person name="Chain P."/>
        </authorList>
    </citation>
    <scope>NUCLEOTIDE SEQUENCE [LARGE SCALE GENOMIC DNA]</scope>
    <source>
        <strain evidence="2">ATCC 14647 / DSM 12112 / NCTC 10651 / 9901</strain>
    </source>
</reference>
<dbReference type="KEGG" id="smf:Smon_0980"/>
<dbReference type="Proteomes" id="UP000002072">
    <property type="component" value="Chromosome"/>
</dbReference>
<dbReference type="eggNOG" id="COG3733">
    <property type="taxonomic scope" value="Bacteria"/>
</dbReference>
<evidence type="ECO:0000313" key="1">
    <source>
        <dbReference type="EMBL" id="ACZ01445.1"/>
    </source>
</evidence>
<dbReference type="AlphaFoldDB" id="D1AYR9"/>
<name>D1AYR9_STRM9</name>
<evidence type="ECO:0000313" key="2">
    <source>
        <dbReference type="Proteomes" id="UP000002072"/>
    </source>
</evidence>
<gene>
    <name evidence="1" type="ordered locus">Smon_0980</name>
</gene>
<dbReference type="EMBL" id="CP001779">
    <property type="protein sequence ID" value="ACZ01445.1"/>
    <property type="molecule type" value="Genomic_DNA"/>
</dbReference>
<proteinExistence type="predicted"/>